<evidence type="ECO:0000256" key="1">
    <source>
        <dbReference type="SAM" id="MobiDB-lite"/>
    </source>
</evidence>
<dbReference type="STRING" id="1353952.A0A165F5D2"/>
<dbReference type="SMART" id="SM00220">
    <property type="entry name" value="S_TKc"/>
    <property type="match status" value="1"/>
</dbReference>
<dbReference type="GO" id="GO:0004672">
    <property type="term" value="F:protein kinase activity"/>
    <property type="evidence" value="ECO:0007669"/>
    <property type="project" value="InterPro"/>
</dbReference>
<dbReference type="InParanoid" id="A0A165F5D2"/>
<dbReference type="InterPro" id="IPR011009">
    <property type="entry name" value="Kinase-like_dom_sf"/>
</dbReference>
<dbReference type="SUPFAM" id="SSF48371">
    <property type="entry name" value="ARM repeat"/>
    <property type="match status" value="1"/>
</dbReference>
<dbReference type="InterPro" id="IPR011989">
    <property type="entry name" value="ARM-like"/>
</dbReference>
<dbReference type="GO" id="GO:0005737">
    <property type="term" value="C:cytoplasm"/>
    <property type="evidence" value="ECO:0007669"/>
    <property type="project" value="TreeGrafter"/>
</dbReference>
<proteinExistence type="predicted"/>
<dbReference type="PROSITE" id="PS50011">
    <property type="entry name" value="PROTEIN_KINASE_DOM"/>
    <property type="match status" value="1"/>
</dbReference>
<reference evidence="3 4" key="1">
    <citation type="journal article" date="2016" name="Mol. Biol. Evol.">
        <title>Comparative Genomics of Early-Diverging Mushroom-Forming Fungi Provides Insights into the Origins of Lignocellulose Decay Capabilities.</title>
        <authorList>
            <person name="Nagy L.G."/>
            <person name="Riley R."/>
            <person name="Tritt A."/>
            <person name="Adam C."/>
            <person name="Daum C."/>
            <person name="Floudas D."/>
            <person name="Sun H."/>
            <person name="Yadav J.S."/>
            <person name="Pangilinan J."/>
            <person name="Larsson K.H."/>
            <person name="Matsuura K."/>
            <person name="Barry K."/>
            <person name="Labutti K."/>
            <person name="Kuo R."/>
            <person name="Ohm R.A."/>
            <person name="Bhattacharya S.S."/>
            <person name="Shirouzu T."/>
            <person name="Yoshinaga Y."/>
            <person name="Martin F.M."/>
            <person name="Grigoriev I.V."/>
            <person name="Hibbett D.S."/>
        </authorList>
    </citation>
    <scope>NUCLEOTIDE SEQUENCE [LARGE SCALE GENOMIC DNA]</scope>
    <source>
        <strain evidence="3 4">HHB12733</strain>
    </source>
</reference>
<evidence type="ECO:0000313" key="4">
    <source>
        <dbReference type="Proteomes" id="UP000076842"/>
    </source>
</evidence>
<protein>
    <submittedName>
        <fullName evidence="3">ARM repeat-containing protein</fullName>
    </submittedName>
</protein>
<feature type="domain" description="Protein kinase" evidence="2">
    <location>
        <begin position="1"/>
        <end position="298"/>
    </location>
</feature>
<dbReference type="OrthoDB" id="447103at2759"/>
<dbReference type="InterPro" id="IPR000719">
    <property type="entry name" value="Prot_kinase_dom"/>
</dbReference>
<dbReference type="Gene3D" id="1.25.10.10">
    <property type="entry name" value="Leucine-rich Repeat Variant"/>
    <property type="match status" value="1"/>
</dbReference>
<dbReference type="SUPFAM" id="SSF56112">
    <property type="entry name" value="Protein kinase-like (PK-like)"/>
    <property type="match status" value="1"/>
</dbReference>
<dbReference type="InterPro" id="IPR016024">
    <property type="entry name" value="ARM-type_fold"/>
</dbReference>
<sequence>MDYLRSIGSAAASAVLQKSGIAFPFSLGEKIGAFEGRTIWTLHDAIKRDDSTPVSVFVFDSNVGNRRSLMPLAKNALRKLRTIRHPDVLKFIDVVETDSVIYIVTERVTPLRVAMEQWTGKGKEREDWAVWGLHRVCVALAFINDAGGSTHGNVRTDSVFVSSTGEWKLGGFDVLSQPKDDQAVLYNLGGLIPDSGTYASPEIKKSGWSVLKELDTSAADSYALGLLIHTTFNPQTPMPPTTLPPHPPPQPSSRGAIPTSIFPSYKRLLNPSPKHRLTAGGFLELGMAGTGGDGSGFFSNNVLVKTCAGMEHFALGSDAEKQAMIRTLRDSAGSFPPSFIAYKLLPSLMHALEFAGSTASAVLPLVFQFGKNVPPAEYQSQIVGPVVKLYASPDRGMRMALLEHLEEYADKLDQKQVVGQVWPNLQTGFTDTVAVIREATVRSIILIAPKLSDRILNNELLRNLAKTQLDPEASIRTNTVILIGRIAPQLSKVTKQKMLVPAFARSLKDTFVHARVAGLMAFMATADMFSPDEHALRVLPVVCGAMVDKEKLVRDQAFKAVEMFVKRLEAHAATMPETMIRPESATTPNGMPGGPSAQPGTMQAQLVNSATGAAGALAGWAISSINKQLSAAEVGGSMAGDRSVSAPPVNGSGLSGLASVTVNGKTHLSGAPPAPQRPALTPVASSGPSKAGMQLRSHTTPSDKMSALLAEVADAEEGDADGGMNAWDGDLMDVNADGDDWSMYPTLSSFFFWGALTIPQALSRPRLSSRAHRMRTKTVAGVSQQHRSRLIACQQPRLLLPNERQPYKSLPLPQDPLSPHPLARLLHPSHRNLCPLRQPSLASLQQ</sequence>
<dbReference type="InterPro" id="IPR051177">
    <property type="entry name" value="CIK-Related_Protein"/>
</dbReference>
<feature type="compositionally biased region" description="Pro residues" evidence="1">
    <location>
        <begin position="236"/>
        <end position="251"/>
    </location>
</feature>
<dbReference type="AlphaFoldDB" id="A0A165F5D2"/>
<dbReference type="GO" id="GO:0005524">
    <property type="term" value="F:ATP binding"/>
    <property type="evidence" value="ECO:0007669"/>
    <property type="project" value="InterPro"/>
</dbReference>
<gene>
    <name evidence="3" type="ORF">CALCODRAFT_322891</name>
</gene>
<organism evidence="3 4">
    <name type="scientific">Calocera cornea HHB12733</name>
    <dbReference type="NCBI Taxonomy" id="1353952"/>
    <lineage>
        <taxon>Eukaryota</taxon>
        <taxon>Fungi</taxon>
        <taxon>Dikarya</taxon>
        <taxon>Basidiomycota</taxon>
        <taxon>Agaricomycotina</taxon>
        <taxon>Dacrymycetes</taxon>
        <taxon>Dacrymycetales</taxon>
        <taxon>Dacrymycetaceae</taxon>
        <taxon>Calocera</taxon>
    </lineage>
</organism>
<feature type="region of interest" description="Disordered" evidence="1">
    <location>
        <begin position="663"/>
        <end position="701"/>
    </location>
</feature>
<name>A0A165F5D2_9BASI</name>
<feature type="region of interest" description="Disordered" evidence="1">
    <location>
        <begin position="581"/>
        <end position="600"/>
    </location>
</feature>
<dbReference type="PANTHER" id="PTHR12984:SF3">
    <property type="entry name" value="N-TERMINAL KINASE-LIKE PROTEIN"/>
    <property type="match status" value="1"/>
</dbReference>
<dbReference type="Gene3D" id="3.30.200.20">
    <property type="entry name" value="Phosphorylase Kinase, domain 1"/>
    <property type="match status" value="1"/>
</dbReference>
<dbReference type="GO" id="GO:0006409">
    <property type="term" value="P:tRNA export from nucleus"/>
    <property type="evidence" value="ECO:0007669"/>
    <property type="project" value="TreeGrafter"/>
</dbReference>
<dbReference type="FunCoup" id="A0A165F5D2">
    <property type="interactions" value="906"/>
</dbReference>
<dbReference type="Proteomes" id="UP000076842">
    <property type="component" value="Unassembled WGS sequence"/>
</dbReference>
<dbReference type="PANTHER" id="PTHR12984">
    <property type="entry name" value="SCY1-RELATED S/T PROTEIN KINASE-LIKE"/>
    <property type="match status" value="1"/>
</dbReference>
<evidence type="ECO:0000259" key="2">
    <source>
        <dbReference type="PROSITE" id="PS50011"/>
    </source>
</evidence>
<evidence type="ECO:0000313" key="3">
    <source>
        <dbReference type="EMBL" id="KZT56219.1"/>
    </source>
</evidence>
<dbReference type="Gene3D" id="1.10.510.10">
    <property type="entry name" value="Transferase(Phosphotransferase) domain 1"/>
    <property type="match status" value="1"/>
</dbReference>
<accession>A0A165F5D2</accession>
<dbReference type="EMBL" id="KV423981">
    <property type="protein sequence ID" value="KZT56219.1"/>
    <property type="molecule type" value="Genomic_DNA"/>
</dbReference>
<feature type="region of interest" description="Disordered" evidence="1">
    <location>
        <begin position="235"/>
        <end position="255"/>
    </location>
</feature>
<keyword evidence="4" id="KW-1185">Reference proteome</keyword>